<proteinExistence type="predicted"/>
<feature type="domain" description="Tyr recombinase" evidence="2">
    <location>
        <begin position="58"/>
        <end position="243"/>
    </location>
</feature>
<dbReference type="KEGG" id="kle:AO703_10370"/>
<dbReference type="GO" id="GO:0003677">
    <property type="term" value="F:DNA binding"/>
    <property type="evidence" value="ECO:0007669"/>
    <property type="project" value="InterPro"/>
</dbReference>
<dbReference type="InterPro" id="IPR013762">
    <property type="entry name" value="Integrase-like_cat_sf"/>
</dbReference>
<dbReference type="SUPFAM" id="SSF56349">
    <property type="entry name" value="DNA breaking-rejoining enzymes"/>
    <property type="match status" value="1"/>
</dbReference>
<keyword evidence="1" id="KW-0233">DNA recombination</keyword>
<evidence type="ECO:0000313" key="4">
    <source>
        <dbReference type="Proteomes" id="UP000069162"/>
    </source>
</evidence>
<evidence type="ECO:0000313" key="3">
    <source>
        <dbReference type="EMBL" id="ALR76687.1"/>
    </source>
</evidence>
<dbReference type="PROSITE" id="PS51898">
    <property type="entry name" value="TYR_RECOMBINASE"/>
    <property type="match status" value="1"/>
</dbReference>
<gene>
    <name evidence="3" type="ORF">AO703_10370</name>
</gene>
<dbReference type="Pfam" id="PF00589">
    <property type="entry name" value="Phage_integrase"/>
    <property type="match status" value="1"/>
</dbReference>
<evidence type="ECO:0000259" key="2">
    <source>
        <dbReference type="PROSITE" id="PS51898"/>
    </source>
</evidence>
<dbReference type="Gene3D" id="1.10.443.10">
    <property type="entry name" value="Intergrase catalytic core"/>
    <property type="match status" value="1"/>
</dbReference>
<protein>
    <recommendedName>
        <fullName evidence="2">Tyr recombinase domain-containing protein</fullName>
    </recommendedName>
</protein>
<dbReference type="Proteomes" id="UP000069162">
    <property type="component" value="Chromosome"/>
</dbReference>
<dbReference type="EMBL" id="CP012871">
    <property type="protein sequence ID" value="ALR76687.1"/>
    <property type="molecule type" value="Genomic_DNA"/>
</dbReference>
<reference evidence="4" key="1">
    <citation type="submission" date="2015-10" db="EMBL/GenBank/DDBJ databases">
        <title>Complete Genome Sequencing of Klebsiella sp. strain G5.</title>
        <authorList>
            <person name="Chan K.-G."/>
            <person name="Chen J.-W."/>
        </authorList>
    </citation>
    <scope>NUCLEOTIDE SEQUENCE [LARGE SCALE GENOMIC DNA]</scope>
    <source>
        <strain evidence="4">G5</strain>
    </source>
</reference>
<dbReference type="InterPro" id="IPR002104">
    <property type="entry name" value="Integrase_catalytic"/>
</dbReference>
<dbReference type="InterPro" id="IPR011010">
    <property type="entry name" value="DNA_brk_join_enz"/>
</dbReference>
<evidence type="ECO:0000256" key="1">
    <source>
        <dbReference type="ARBA" id="ARBA00023172"/>
    </source>
</evidence>
<organism evidence="3 4">
    <name type="scientific">[Enterobacter] lignolyticus</name>
    <dbReference type="NCBI Taxonomy" id="1334193"/>
    <lineage>
        <taxon>Bacteria</taxon>
        <taxon>Pseudomonadati</taxon>
        <taxon>Pseudomonadota</taxon>
        <taxon>Gammaproteobacteria</taxon>
        <taxon>Enterobacterales</taxon>
        <taxon>Enterobacteriaceae</taxon>
        <taxon>Pluralibacter</taxon>
    </lineage>
</organism>
<dbReference type="OrthoDB" id="8781634at2"/>
<name>A0A806XCH5_9ENTR</name>
<accession>A0A806XCH5</accession>
<dbReference type="GO" id="GO:0006310">
    <property type="term" value="P:DNA recombination"/>
    <property type="evidence" value="ECO:0007669"/>
    <property type="project" value="UniProtKB-KW"/>
</dbReference>
<dbReference type="RefSeq" id="WP_062741157.1">
    <property type="nucleotide sequence ID" value="NZ_CP012871.1"/>
</dbReference>
<sequence length="243" mass="27886">MPDWLSAILSEYMDAEKVRRAKGLRESWIDLFREAQYDGKVPHGFNPAEATRKPVSKVKRRRLTLDEWKAIYGAADKHYLRAAMLLALITGQRSGDIVNMKFSDIKHDRLHVVQSKTGAKIAIPLDLKCAEINMTLREVVSMCRDRTLSRYLVHYDKNVARIKAGDPVTVHSIGRTFAGVRDKVGITAEDNRELPTFYEQRSLSGRLYKEHGIDVQMLWGHKTAKMSELYLDDRSDEWQVIAL</sequence>
<dbReference type="GO" id="GO:0015074">
    <property type="term" value="P:DNA integration"/>
    <property type="evidence" value="ECO:0007669"/>
    <property type="project" value="InterPro"/>
</dbReference>
<dbReference type="AlphaFoldDB" id="A0A806XCH5"/>